<proteinExistence type="predicted"/>
<name>A0ABP9DXD0_9GAMM</name>
<evidence type="ECO:0000313" key="2">
    <source>
        <dbReference type="EMBL" id="GAA4862930.1"/>
    </source>
</evidence>
<keyword evidence="3" id="KW-1185">Reference proteome</keyword>
<evidence type="ECO:0000256" key="1">
    <source>
        <dbReference type="SAM" id="MobiDB-lite"/>
    </source>
</evidence>
<evidence type="ECO:0000313" key="3">
    <source>
        <dbReference type="Proteomes" id="UP001501323"/>
    </source>
</evidence>
<protein>
    <submittedName>
        <fullName evidence="2">Uncharacterized protein</fullName>
    </submittedName>
</protein>
<organism evidence="2 3">
    <name type="scientific">Luteimonas vadosa</name>
    <dbReference type="NCBI Taxonomy" id="1165507"/>
    <lineage>
        <taxon>Bacteria</taxon>
        <taxon>Pseudomonadati</taxon>
        <taxon>Pseudomonadota</taxon>
        <taxon>Gammaproteobacteria</taxon>
        <taxon>Lysobacterales</taxon>
        <taxon>Lysobacteraceae</taxon>
        <taxon>Luteimonas</taxon>
    </lineage>
</organism>
<dbReference type="EMBL" id="BAABJY010000002">
    <property type="protein sequence ID" value="GAA4862930.1"/>
    <property type="molecule type" value="Genomic_DNA"/>
</dbReference>
<accession>A0ABP9DXD0</accession>
<reference evidence="3" key="1">
    <citation type="journal article" date="2019" name="Int. J. Syst. Evol. Microbiol.">
        <title>The Global Catalogue of Microorganisms (GCM) 10K type strain sequencing project: providing services to taxonomists for standard genome sequencing and annotation.</title>
        <authorList>
            <consortium name="The Broad Institute Genomics Platform"/>
            <consortium name="The Broad Institute Genome Sequencing Center for Infectious Disease"/>
            <person name="Wu L."/>
            <person name="Ma J."/>
        </authorList>
    </citation>
    <scope>NUCLEOTIDE SEQUENCE [LARGE SCALE GENOMIC DNA]</scope>
    <source>
        <strain evidence="3">JCM 18392</strain>
    </source>
</reference>
<comment type="caution">
    <text evidence="2">The sequence shown here is derived from an EMBL/GenBank/DDBJ whole genome shotgun (WGS) entry which is preliminary data.</text>
</comment>
<sequence length="247" mass="26823">MGASKHTLPPQRLRDGDRHWTRNAGVTGQEITRRPRAAFESDFSYIATRGFPSLFTYLTRQSTPAPTRGSGTARTPLAACLRFPADPCMEHDVSKNMVSMTLSDAQLTAIDAALTALETQLAGLVALNGVERRRMARMGQKSEAFCRQTLGVLAQNPQIVPASLKLAEGQADLLAIDRLRPRLLRLQRLTERAVDSEAALGSDVMSLALEGYGLLKVSGKNQGLEALRKELGSRFAKGPRLVARVAA</sequence>
<gene>
    <name evidence="2" type="ORF">GCM10023332_13790</name>
</gene>
<dbReference type="Proteomes" id="UP001501323">
    <property type="component" value="Unassembled WGS sequence"/>
</dbReference>
<feature type="region of interest" description="Disordered" evidence="1">
    <location>
        <begin position="1"/>
        <end position="29"/>
    </location>
</feature>